<feature type="domain" description="Major facilitator superfamily (MFS) profile" evidence="7">
    <location>
        <begin position="1"/>
        <end position="239"/>
    </location>
</feature>
<dbReference type="PROSITE" id="PS50850">
    <property type="entry name" value="MFS"/>
    <property type="match status" value="1"/>
</dbReference>
<keyword evidence="3 6" id="KW-0812">Transmembrane</keyword>
<feature type="transmembrane region" description="Helical" evidence="6">
    <location>
        <begin position="21"/>
        <end position="41"/>
    </location>
</feature>
<feature type="transmembrane region" description="Helical" evidence="6">
    <location>
        <begin position="199"/>
        <end position="220"/>
    </location>
</feature>
<dbReference type="InterPro" id="IPR036259">
    <property type="entry name" value="MFS_trans_sf"/>
</dbReference>
<keyword evidence="9" id="KW-1185">Reference proteome</keyword>
<dbReference type="AlphaFoldDB" id="A0A4Q0Z0C0"/>
<organism evidence="8 9">
    <name type="scientific">Veronia nyctiphanis</name>
    <dbReference type="NCBI Taxonomy" id="1278244"/>
    <lineage>
        <taxon>Bacteria</taxon>
        <taxon>Pseudomonadati</taxon>
        <taxon>Pseudomonadota</taxon>
        <taxon>Gammaproteobacteria</taxon>
        <taxon>Vibrionales</taxon>
        <taxon>Vibrionaceae</taxon>
        <taxon>Veronia</taxon>
    </lineage>
</organism>
<reference evidence="8 9" key="1">
    <citation type="submission" date="2017-10" db="EMBL/GenBank/DDBJ databases">
        <title>Nyctiphanis sp. nov., isolated from the stomach of the euphausiid Nyctiphanes simplex (Hansen, 1911) in the Gulf of California.</title>
        <authorList>
            <person name="Gomez-Gil B."/>
            <person name="Aguilar-Mendez M."/>
            <person name="Lopez-Cortes A."/>
            <person name="Gomez-Gutierrez J."/>
            <person name="Roque A."/>
            <person name="Lang E."/>
            <person name="Gonzalez-Castillo A."/>
        </authorList>
    </citation>
    <scope>NUCLEOTIDE SEQUENCE [LARGE SCALE GENOMIC DNA]</scope>
    <source>
        <strain evidence="8 9">CAIM 600</strain>
    </source>
</reference>
<dbReference type="Pfam" id="PF07690">
    <property type="entry name" value="MFS_1"/>
    <property type="match status" value="1"/>
</dbReference>
<evidence type="ECO:0000313" key="9">
    <source>
        <dbReference type="Proteomes" id="UP000290287"/>
    </source>
</evidence>
<evidence type="ECO:0000256" key="3">
    <source>
        <dbReference type="ARBA" id="ARBA00022692"/>
    </source>
</evidence>
<dbReference type="PANTHER" id="PTHR43124">
    <property type="entry name" value="PURINE EFFLUX PUMP PBUE"/>
    <property type="match status" value="1"/>
</dbReference>
<feature type="transmembrane region" description="Helical" evidence="6">
    <location>
        <begin position="133"/>
        <end position="152"/>
    </location>
</feature>
<evidence type="ECO:0000256" key="4">
    <source>
        <dbReference type="ARBA" id="ARBA00022989"/>
    </source>
</evidence>
<dbReference type="PROSITE" id="PS51257">
    <property type="entry name" value="PROKAR_LIPOPROTEIN"/>
    <property type="match status" value="1"/>
</dbReference>
<gene>
    <name evidence="8" type="ORF">CS022_01185</name>
</gene>
<name>A0A4Q0Z0C0_9GAMM</name>
<dbReference type="EMBL" id="PEIB01000001">
    <property type="protein sequence ID" value="RXJ74851.1"/>
    <property type="molecule type" value="Genomic_DNA"/>
</dbReference>
<protein>
    <recommendedName>
        <fullName evidence="7">Major facilitator superfamily (MFS) profile domain-containing protein</fullName>
    </recommendedName>
</protein>
<comment type="caution">
    <text evidence="8">The sequence shown here is derived from an EMBL/GenBank/DDBJ whole genome shotgun (WGS) entry which is preliminary data.</text>
</comment>
<sequence length="239" mass="26325">MRLRFGVYRLLFQRHDFTNDLLSFPSAFGIGSCTVLVRSIIRDVYTESQAIGMLAVIAASMTLSTLIAPVLGGAIAEIVSWRHIFSLLVLLGLSIGAAVLIWIPETNSNTDSEALRLRRLASKFQHCWHNRAFLVYTLTISLVWSAFFLFIVESSFIYQGEFDVGLRTFALIFALISQGYICGSYATKKLVSKVGADRLISYGLAVSTLALMLLTLSSLINPEPISVTTGMFVFLFGCG</sequence>
<comment type="subcellular location">
    <subcellularLocation>
        <location evidence="1">Cell membrane</location>
        <topology evidence="1">Multi-pass membrane protein</topology>
    </subcellularLocation>
</comment>
<dbReference type="Proteomes" id="UP000290287">
    <property type="component" value="Unassembled WGS sequence"/>
</dbReference>
<dbReference type="GO" id="GO:0022857">
    <property type="term" value="F:transmembrane transporter activity"/>
    <property type="evidence" value="ECO:0007669"/>
    <property type="project" value="InterPro"/>
</dbReference>
<dbReference type="InterPro" id="IPR050189">
    <property type="entry name" value="MFS_Efflux_Transporters"/>
</dbReference>
<evidence type="ECO:0000313" key="8">
    <source>
        <dbReference type="EMBL" id="RXJ74851.1"/>
    </source>
</evidence>
<dbReference type="InterPro" id="IPR011701">
    <property type="entry name" value="MFS"/>
</dbReference>
<dbReference type="SUPFAM" id="SSF103473">
    <property type="entry name" value="MFS general substrate transporter"/>
    <property type="match status" value="1"/>
</dbReference>
<evidence type="ECO:0000259" key="7">
    <source>
        <dbReference type="PROSITE" id="PS50850"/>
    </source>
</evidence>
<dbReference type="GO" id="GO:0005886">
    <property type="term" value="C:plasma membrane"/>
    <property type="evidence" value="ECO:0007669"/>
    <property type="project" value="UniProtKB-SubCell"/>
</dbReference>
<evidence type="ECO:0000256" key="6">
    <source>
        <dbReference type="SAM" id="Phobius"/>
    </source>
</evidence>
<keyword evidence="5 6" id="KW-0472">Membrane</keyword>
<feature type="transmembrane region" description="Helical" evidence="6">
    <location>
        <begin position="53"/>
        <end position="72"/>
    </location>
</feature>
<feature type="transmembrane region" description="Helical" evidence="6">
    <location>
        <begin position="164"/>
        <end position="187"/>
    </location>
</feature>
<accession>A0A4Q0Z0C0</accession>
<keyword evidence="2" id="KW-1003">Cell membrane</keyword>
<evidence type="ECO:0000256" key="2">
    <source>
        <dbReference type="ARBA" id="ARBA00022475"/>
    </source>
</evidence>
<feature type="transmembrane region" description="Helical" evidence="6">
    <location>
        <begin position="84"/>
        <end position="103"/>
    </location>
</feature>
<keyword evidence="4 6" id="KW-1133">Transmembrane helix</keyword>
<evidence type="ECO:0000256" key="1">
    <source>
        <dbReference type="ARBA" id="ARBA00004651"/>
    </source>
</evidence>
<evidence type="ECO:0000256" key="5">
    <source>
        <dbReference type="ARBA" id="ARBA00023136"/>
    </source>
</evidence>
<proteinExistence type="predicted"/>
<dbReference type="InterPro" id="IPR020846">
    <property type="entry name" value="MFS_dom"/>
</dbReference>
<dbReference type="PANTHER" id="PTHR43124:SF3">
    <property type="entry name" value="CHLORAMPHENICOL EFFLUX PUMP RV0191"/>
    <property type="match status" value="1"/>
</dbReference>
<dbReference type="Gene3D" id="1.20.1720.10">
    <property type="entry name" value="Multidrug resistance protein D"/>
    <property type="match status" value="1"/>
</dbReference>